<proteinExistence type="predicted"/>
<dbReference type="Proteomes" id="UP000796761">
    <property type="component" value="Unassembled WGS sequence"/>
</dbReference>
<sequence length="60" mass="6706">MAEGGDAPAPGSAGRNLKEWLREQFCDHPLEHCEDTRLHDAAFVGDLPTLRSLLQDENFQ</sequence>
<evidence type="ECO:0000313" key="1">
    <source>
        <dbReference type="EMBL" id="TRZ05003.1"/>
    </source>
</evidence>
<organism evidence="1 2">
    <name type="scientific">Zosterops borbonicus</name>
    <dbReference type="NCBI Taxonomy" id="364589"/>
    <lineage>
        <taxon>Eukaryota</taxon>
        <taxon>Metazoa</taxon>
        <taxon>Chordata</taxon>
        <taxon>Craniata</taxon>
        <taxon>Vertebrata</taxon>
        <taxon>Euteleostomi</taxon>
        <taxon>Archelosauria</taxon>
        <taxon>Archosauria</taxon>
        <taxon>Dinosauria</taxon>
        <taxon>Saurischia</taxon>
        <taxon>Theropoda</taxon>
        <taxon>Coelurosauria</taxon>
        <taxon>Aves</taxon>
        <taxon>Neognathae</taxon>
        <taxon>Neoaves</taxon>
        <taxon>Telluraves</taxon>
        <taxon>Australaves</taxon>
        <taxon>Passeriformes</taxon>
        <taxon>Sylvioidea</taxon>
        <taxon>Zosteropidae</taxon>
        <taxon>Zosterops</taxon>
    </lineage>
</organism>
<dbReference type="OrthoDB" id="4735278at2759"/>
<keyword evidence="2" id="KW-1185">Reference proteome</keyword>
<name>A0A8K1FSJ8_9PASS</name>
<reference evidence="1" key="1">
    <citation type="submission" date="2019-04" db="EMBL/GenBank/DDBJ databases">
        <title>Genome assembly of Zosterops borbonicus 15179.</title>
        <authorList>
            <person name="Leroy T."/>
            <person name="Anselmetti Y."/>
            <person name="Tilak M.-K."/>
            <person name="Nabholz B."/>
        </authorList>
    </citation>
    <scope>NUCLEOTIDE SEQUENCE</scope>
    <source>
        <strain evidence="1">HGM_15179</strain>
        <tissue evidence="1">Muscle</tissue>
    </source>
</reference>
<accession>A0A8K1FSJ8</accession>
<dbReference type="EMBL" id="SWJQ01007401">
    <property type="protein sequence ID" value="TRZ05003.1"/>
    <property type="molecule type" value="Genomic_DNA"/>
</dbReference>
<comment type="caution">
    <text evidence="1">The sequence shown here is derived from an EMBL/GenBank/DDBJ whole genome shotgun (WGS) entry which is preliminary data.</text>
</comment>
<dbReference type="AlphaFoldDB" id="A0A8K1FSJ8"/>
<feature type="non-terminal residue" evidence="1">
    <location>
        <position position="1"/>
    </location>
</feature>
<gene>
    <name evidence="1" type="ORF">HGM15179_022104</name>
</gene>
<evidence type="ECO:0000313" key="2">
    <source>
        <dbReference type="Proteomes" id="UP000796761"/>
    </source>
</evidence>
<protein>
    <submittedName>
        <fullName evidence="1">Uncharacterized protein</fullName>
    </submittedName>
</protein>